<gene>
    <name evidence="1" type="ORF">DPPLL_25680</name>
</gene>
<accession>A0ABM7WB55</accession>
<evidence type="ECO:0000313" key="1">
    <source>
        <dbReference type="EMBL" id="BDD88203.1"/>
    </source>
</evidence>
<dbReference type="Proteomes" id="UP000830055">
    <property type="component" value="Chromosome"/>
</dbReference>
<organism evidence="1 2">
    <name type="scientific">Desulfofustis limnaeus</name>
    <dbReference type="NCBI Taxonomy" id="2740163"/>
    <lineage>
        <taxon>Bacteria</taxon>
        <taxon>Pseudomonadati</taxon>
        <taxon>Thermodesulfobacteriota</taxon>
        <taxon>Desulfobulbia</taxon>
        <taxon>Desulfobulbales</taxon>
        <taxon>Desulfocapsaceae</taxon>
        <taxon>Desulfofustis</taxon>
    </lineage>
</organism>
<reference evidence="1 2" key="1">
    <citation type="submission" date="2022-01" db="EMBL/GenBank/DDBJ databases">
        <title>Desulfofustis limnae sp. nov., a novel mesophilic sulfate-reducing bacterium isolated from marsh soil.</title>
        <authorList>
            <person name="Watanabe M."/>
            <person name="Takahashi A."/>
            <person name="Kojima H."/>
            <person name="Fukui M."/>
        </authorList>
    </citation>
    <scope>NUCLEOTIDE SEQUENCE [LARGE SCALE GENOMIC DNA]</scope>
    <source>
        <strain evidence="1 2">PPLL</strain>
    </source>
</reference>
<evidence type="ECO:0000313" key="2">
    <source>
        <dbReference type="Proteomes" id="UP000830055"/>
    </source>
</evidence>
<protein>
    <submittedName>
        <fullName evidence="1">Uncharacterized protein</fullName>
    </submittedName>
</protein>
<sequence length="71" mass="8141">MGHEVTVFAAYPFRIGQKIRIEGSRRAGDWLVIGVSDDTVTLRCPVSGKEFEWPIFCYLVDEEQDAVWPRP</sequence>
<dbReference type="EMBL" id="AP025516">
    <property type="protein sequence ID" value="BDD88203.1"/>
    <property type="molecule type" value="Genomic_DNA"/>
</dbReference>
<name>A0ABM7WB55_9BACT</name>
<dbReference type="RefSeq" id="WP_284151588.1">
    <property type="nucleotide sequence ID" value="NZ_AP025516.1"/>
</dbReference>
<keyword evidence="2" id="KW-1185">Reference proteome</keyword>
<proteinExistence type="predicted"/>